<accession>A0A8S9ZRG8</accession>
<gene>
    <name evidence="2" type="ORF">Mgra_00004696</name>
</gene>
<proteinExistence type="predicted"/>
<evidence type="ECO:0000313" key="3">
    <source>
        <dbReference type="Proteomes" id="UP000605970"/>
    </source>
</evidence>
<dbReference type="Proteomes" id="UP000605970">
    <property type="component" value="Unassembled WGS sequence"/>
</dbReference>
<reference evidence="2" key="1">
    <citation type="journal article" date="2020" name="Ecol. Evol.">
        <title>Genome structure and content of the rice root-knot nematode (Meloidogyne graminicola).</title>
        <authorList>
            <person name="Phan N.T."/>
            <person name="Danchin E.G.J."/>
            <person name="Klopp C."/>
            <person name="Perfus-Barbeoch L."/>
            <person name="Kozlowski D.K."/>
            <person name="Koutsovoulos G.D."/>
            <person name="Lopez-Roques C."/>
            <person name="Bouchez O."/>
            <person name="Zahm M."/>
            <person name="Besnard G."/>
            <person name="Bellafiore S."/>
        </authorList>
    </citation>
    <scope>NUCLEOTIDE SEQUENCE</scope>
    <source>
        <strain evidence="2">VN-18</strain>
    </source>
</reference>
<dbReference type="InterPro" id="IPR020070">
    <property type="entry name" value="Ribosomal_bL9_N"/>
</dbReference>
<evidence type="ECO:0000259" key="1">
    <source>
        <dbReference type="Pfam" id="PF01281"/>
    </source>
</evidence>
<name>A0A8S9ZRG8_9BILA</name>
<dbReference type="OrthoDB" id="5555409at2759"/>
<sequence length="69" mass="8145">MILLDEVDDVGEKYEIIELSSNLAHKLYLTRKAAYASPFDLEYYGKKKEVIFFRVTFSKSFEDQPFMII</sequence>
<organism evidence="2 3">
    <name type="scientific">Meloidogyne graminicola</name>
    <dbReference type="NCBI Taxonomy" id="189291"/>
    <lineage>
        <taxon>Eukaryota</taxon>
        <taxon>Metazoa</taxon>
        <taxon>Ecdysozoa</taxon>
        <taxon>Nematoda</taxon>
        <taxon>Chromadorea</taxon>
        <taxon>Rhabditida</taxon>
        <taxon>Tylenchina</taxon>
        <taxon>Tylenchomorpha</taxon>
        <taxon>Tylenchoidea</taxon>
        <taxon>Meloidogynidae</taxon>
        <taxon>Meloidogyninae</taxon>
        <taxon>Meloidogyne</taxon>
    </lineage>
</organism>
<dbReference type="EMBL" id="JABEBT010000037">
    <property type="protein sequence ID" value="KAF7635783.1"/>
    <property type="molecule type" value="Genomic_DNA"/>
</dbReference>
<dbReference type="Pfam" id="PF01281">
    <property type="entry name" value="Ribosomal_L9_N"/>
    <property type="match status" value="1"/>
</dbReference>
<keyword evidence="3" id="KW-1185">Reference proteome</keyword>
<protein>
    <submittedName>
        <fullName evidence="2">RIBOSOMAL_L9 domain-containing protein</fullName>
    </submittedName>
</protein>
<dbReference type="AlphaFoldDB" id="A0A8S9ZRG8"/>
<feature type="domain" description="Ribosomal protein L9" evidence="1">
    <location>
        <begin position="2"/>
        <end position="42"/>
    </location>
</feature>
<comment type="caution">
    <text evidence="2">The sequence shown here is derived from an EMBL/GenBank/DDBJ whole genome shotgun (WGS) entry which is preliminary data.</text>
</comment>
<evidence type="ECO:0000313" key="2">
    <source>
        <dbReference type="EMBL" id="KAF7635783.1"/>
    </source>
</evidence>